<organism evidence="2 3">
    <name type="scientific">Pseudotamlana carrageenivorans</name>
    <dbReference type="NCBI Taxonomy" id="2069432"/>
    <lineage>
        <taxon>Bacteria</taxon>
        <taxon>Pseudomonadati</taxon>
        <taxon>Bacteroidota</taxon>
        <taxon>Flavobacteriia</taxon>
        <taxon>Flavobacteriales</taxon>
        <taxon>Flavobacteriaceae</taxon>
        <taxon>Pseudotamlana</taxon>
    </lineage>
</organism>
<dbReference type="OrthoDB" id="9789123at2"/>
<dbReference type="EMBL" id="CP025938">
    <property type="protein sequence ID" value="AUS07117.1"/>
    <property type="molecule type" value="Genomic_DNA"/>
</dbReference>
<dbReference type="InterPro" id="IPR029063">
    <property type="entry name" value="SAM-dependent_MTases_sf"/>
</dbReference>
<name>A0A2I7SMK1_9FLAO</name>
<evidence type="ECO:0000313" key="2">
    <source>
        <dbReference type="EMBL" id="AUS07117.1"/>
    </source>
</evidence>
<dbReference type="RefSeq" id="WP_102997001.1">
    <property type="nucleotide sequence ID" value="NZ_CP025938.1"/>
</dbReference>
<dbReference type="AlphaFoldDB" id="A0A2I7SMK1"/>
<dbReference type="Proteomes" id="UP000236592">
    <property type="component" value="Chromosome"/>
</dbReference>
<dbReference type="InterPro" id="IPR041698">
    <property type="entry name" value="Methyltransf_25"/>
</dbReference>
<dbReference type="CDD" id="cd02440">
    <property type="entry name" value="AdoMet_MTases"/>
    <property type="match status" value="1"/>
</dbReference>
<dbReference type="KEGG" id="taj:C1A40_17500"/>
<reference evidence="3" key="1">
    <citation type="submission" date="2018-01" db="EMBL/GenBank/DDBJ databases">
        <title>Complete genome of Tamlana sp. UJ94.</title>
        <authorList>
            <person name="Jung J."/>
            <person name="Chung D."/>
            <person name="Bae S.S."/>
            <person name="Baek K."/>
        </authorList>
    </citation>
    <scope>NUCLEOTIDE SEQUENCE [LARGE SCALE GENOMIC DNA]</scope>
    <source>
        <strain evidence="3">UJ94</strain>
    </source>
</reference>
<keyword evidence="3" id="KW-1185">Reference proteome</keyword>
<accession>A0A2I7SMK1</accession>
<protein>
    <recommendedName>
        <fullName evidence="1">Methyltransferase domain-containing protein</fullName>
    </recommendedName>
</protein>
<evidence type="ECO:0000259" key="1">
    <source>
        <dbReference type="Pfam" id="PF13649"/>
    </source>
</evidence>
<evidence type="ECO:0000313" key="3">
    <source>
        <dbReference type="Proteomes" id="UP000236592"/>
    </source>
</evidence>
<dbReference type="SUPFAM" id="SSF53335">
    <property type="entry name" value="S-adenosyl-L-methionine-dependent methyltransferases"/>
    <property type="match status" value="1"/>
</dbReference>
<gene>
    <name evidence="2" type="ORF">C1A40_17500</name>
</gene>
<sequence>MKGNSETFATWDKMAQLYEAKFMKEELYNASYDYFCTRISSPRAKIMDVGCGPGNITQYLLKKHPTYEVLGVDIAPNMIALAEKNNPMAQFITMDIRLIGELTHKYHGIICGFCLPYLSEEECRY</sequence>
<feature type="domain" description="Methyltransferase" evidence="1">
    <location>
        <begin position="46"/>
        <end position="122"/>
    </location>
</feature>
<dbReference type="Gene3D" id="3.40.50.150">
    <property type="entry name" value="Vaccinia Virus protein VP39"/>
    <property type="match status" value="1"/>
</dbReference>
<proteinExistence type="predicted"/>
<dbReference type="Pfam" id="PF13649">
    <property type="entry name" value="Methyltransf_25"/>
    <property type="match status" value="1"/>
</dbReference>